<keyword evidence="1" id="KW-0732">Signal</keyword>
<evidence type="ECO:0000256" key="1">
    <source>
        <dbReference type="SAM" id="SignalP"/>
    </source>
</evidence>
<feature type="signal peptide" evidence="1">
    <location>
        <begin position="1"/>
        <end position="21"/>
    </location>
</feature>
<reference evidence="2" key="2">
    <citation type="submission" date="2017-11" db="EMBL/GenBank/DDBJ databases">
        <title>Coralsnake Venomics: Analyses of Venom Gland Transcriptomes and Proteomes of Six Brazilian Taxa.</title>
        <authorList>
            <person name="Aird S.D."/>
            <person name="Jorge da Silva N."/>
            <person name="Qiu L."/>
            <person name="Villar-Briones A."/>
            <person name="Aparecida-Saddi V."/>
            <person name="Campos-Telles M.P."/>
            <person name="Grau M."/>
            <person name="Mikheyev A.S."/>
        </authorList>
    </citation>
    <scope>NUCLEOTIDE SEQUENCE</scope>
    <source>
        <tissue evidence="2">Venom_gland</tissue>
    </source>
</reference>
<feature type="chain" id="PRO_5013951670" description="Secreted protein" evidence="1">
    <location>
        <begin position="22"/>
        <end position="120"/>
    </location>
</feature>
<evidence type="ECO:0008006" key="3">
    <source>
        <dbReference type="Google" id="ProtNLM"/>
    </source>
</evidence>
<dbReference type="AlphaFoldDB" id="A0A2D4NL52"/>
<reference evidence="2" key="1">
    <citation type="submission" date="2017-07" db="EMBL/GenBank/DDBJ databases">
        <authorList>
            <person name="Mikheyev A."/>
            <person name="Grau M."/>
        </authorList>
    </citation>
    <scope>NUCLEOTIDE SEQUENCE</scope>
    <source>
        <tissue evidence="2">Venom_gland</tissue>
    </source>
</reference>
<accession>A0A2D4NL52</accession>
<dbReference type="EMBL" id="IACM01182107">
    <property type="protein sequence ID" value="LAB46038.1"/>
    <property type="molecule type" value="Transcribed_RNA"/>
</dbReference>
<evidence type="ECO:0000313" key="2">
    <source>
        <dbReference type="EMBL" id="LAB46038.1"/>
    </source>
</evidence>
<name>A0A2D4NL52_9SAUR</name>
<organism evidence="2">
    <name type="scientific">Micrurus spixii</name>
    <name type="common">Amazon coral snake</name>
    <dbReference type="NCBI Taxonomy" id="129469"/>
    <lineage>
        <taxon>Eukaryota</taxon>
        <taxon>Metazoa</taxon>
        <taxon>Chordata</taxon>
        <taxon>Craniata</taxon>
        <taxon>Vertebrata</taxon>
        <taxon>Euteleostomi</taxon>
        <taxon>Lepidosauria</taxon>
        <taxon>Squamata</taxon>
        <taxon>Bifurcata</taxon>
        <taxon>Unidentata</taxon>
        <taxon>Episquamata</taxon>
        <taxon>Toxicofera</taxon>
        <taxon>Serpentes</taxon>
        <taxon>Colubroidea</taxon>
        <taxon>Elapidae</taxon>
        <taxon>Elapinae</taxon>
        <taxon>Micrurus</taxon>
    </lineage>
</organism>
<proteinExistence type="predicted"/>
<protein>
    <recommendedName>
        <fullName evidence="3">Secreted protein</fullName>
    </recommendedName>
</protein>
<sequence length="120" mass="13657">MARFSFPKVLFFFCCVPPLNSGPWEFPCYSPPLPWPSPVMLNFEPHDLRNSFSLDNGCRKNGCGHPQQLVWFPEIGIPRPKECGGSGIAKLDAPPPPRQKRPGKTHLSWIDWLVFCPEEH</sequence>